<sequence length="394" mass="45326">MNAHQVQLVTYHEKTNGILIRVVVSNVPEVNNIAAWVGQENWFYLTLNESVFADNVLENLKAKSPLLEIEGIQNKESVQIGFLMEHFISDFEIFHSPSNRVFLIHIWHELDGGSIADIKSSEEKNENKIFSLSNQDSKGKPFYESFVDAREKYGPEKYFVWYNNWYSTEDKIDSSKKEKKDSMDIWEKHWSGTQKNKPELTIIYGPSLPSNTETNKNDKKNIVVNKEPSGIKKEEKKPKNKMVDNEPNKNLSELKNDIAKRKKKSDERKKENTSNKSSVSDVKAQQKYINKGSSEDLAAYAIEPNLEKRKTYLKIGCDLANVYVYLDGRKVGKTPLSKRLPVSSGWHRIRIDVPGAKKFNKSGIPLPDYRDVYITKGRTQKVTFKFLNKTEKPG</sequence>
<evidence type="ECO:0000313" key="3">
    <source>
        <dbReference type="EMBL" id="SUZ95707.1"/>
    </source>
</evidence>
<gene>
    <name evidence="3" type="ORF">METZ01_LOCUS48561</name>
</gene>
<feature type="domain" description="PEGA" evidence="2">
    <location>
        <begin position="315"/>
        <end position="361"/>
    </location>
</feature>
<dbReference type="InterPro" id="IPR013229">
    <property type="entry name" value="PEGA"/>
</dbReference>
<name>A0A381S0F3_9ZZZZ</name>
<evidence type="ECO:0000256" key="1">
    <source>
        <dbReference type="SAM" id="MobiDB-lite"/>
    </source>
</evidence>
<accession>A0A381S0F3</accession>
<dbReference type="Pfam" id="PF08308">
    <property type="entry name" value="PEGA"/>
    <property type="match status" value="1"/>
</dbReference>
<feature type="compositionally biased region" description="Basic and acidic residues" evidence="1">
    <location>
        <begin position="229"/>
        <end position="273"/>
    </location>
</feature>
<proteinExistence type="predicted"/>
<reference evidence="3" key="1">
    <citation type="submission" date="2018-05" db="EMBL/GenBank/DDBJ databases">
        <authorList>
            <person name="Lanie J.A."/>
            <person name="Ng W.-L."/>
            <person name="Kazmierczak K.M."/>
            <person name="Andrzejewski T.M."/>
            <person name="Davidsen T.M."/>
            <person name="Wayne K.J."/>
            <person name="Tettelin H."/>
            <person name="Glass J.I."/>
            <person name="Rusch D."/>
            <person name="Podicherti R."/>
            <person name="Tsui H.-C.T."/>
            <person name="Winkler M.E."/>
        </authorList>
    </citation>
    <scope>NUCLEOTIDE SEQUENCE</scope>
</reference>
<evidence type="ECO:0000259" key="2">
    <source>
        <dbReference type="Pfam" id="PF08308"/>
    </source>
</evidence>
<dbReference type="EMBL" id="UINC01002348">
    <property type="protein sequence ID" value="SUZ95707.1"/>
    <property type="molecule type" value="Genomic_DNA"/>
</dbReference>
<organism evidence="3">
    <name type="scientific">marine metagenome</name>
    <dbReference type="NCBI Taxonomy" id="408172"/>
    <lineage>
        <taxon>unclassified sequences</taxon>
        <taxon>metagenomes</taxon>
        <taxon>ecological metagenomes</taxon>
    </lineage>
</organism>
<protein>
    <recommendedName>
        <fullName evidence="2">PEGA domain-containing protein</fullName>
    </recommendedName>
</protein>
<feature type="region of interest" description="Disordered" evidence="1">
    <location>
        <begin position="201"/>
        <end position="284"/>
    </location>
</feature>
<dbReference type="AlphaFoldDB" id="A0A381S0F3"/>